<keyword evidence="1" id="KW-0472">Membrane</keyword>
<sequence>MQNIDFHILQWFFGSTPILGLALMMFIASSLGKRLTIPIITVIVTSCLWFIWKSLPNDIWHHMGANNNVGLYQHITFALILGFVTSSILGMFQKTLHAK</sequence>
<dbReference type="Proteomes" id="UP000094580">
    <property type="component" value="Unassembled WGS sequence"/>
</dbReference>
<gene>
    <name evidence="2" type="ORF">BED47_04600</name>
</gene>
<keyword evidence="3" id="KW-1185">Reference proteome</keyword>
<organism evidence="2 3">
    <name type="scientific">Gottfriedia luciferensis</name>
    <dbReference type="NCBI Taxonomy" id="178774"/>
    <lineage>
        <taxon>Bacteria</taxon>
        <taxon>Bacillati</taxon>
        <taxon>Bacillota</taxon>
        <taxon>Bacilli</taxon>
        <taxon>Bacillales</taxon>
        <taxon>Bacillaceae</taxon>
        <taxon>Gottfriedia</taxon>
    </lineage>
</organism>
<proteinExistence type="predicted"/>
<feature type="transmembrane region" description="Helical" evidence="1">
    <location>
        <begin position="35"/>
        <end position="52"/>
    </location>
</feature>
<name>A0ABX2ZYD4_9BACI</name>
<keyword evidence="1" id="KW-0812">Transmembrane</keyword>
<evidence type="ECO:0000313" key="2">
    <source>
        <dbReference type="EMBL" id="ODG93567.1"/>
    </source>
</evidence>
<accession>A0ABX2ZYD4</accession>
<protein>
    <submittedName>
        <fullName evidence="2">Uncharacterized protein</fullName>
    </submittedName>
</protein>
<reference evidence="2 3" key="1">
    <citation type="submission" date="2016-07" db="EMBL/GenBank/DDBJ databases">
        <authorList>
            <person name="Townsley L."/>
            <person name="Shank E.A."/>
        </authorList>
    </citation>
    <scope>NUCLEOTIDE SEQUENCE [LARGE SCALE GENOMIC DNA]</scope>
    <source>
        <strain evidence="2 3">CH01</strain>
    </source>
</reference>
<dbReference type="EMBL" id="MDKC01000002">
    <property type="protein sequence ID" value="ODG93567.1"/>
    <property type="molecule type" value="Genomic_DNA"/>
</dbReference>
<feature type="transmembrane region" description="Helical" evidence="1">
    <location>
        <begin position="6"/>
        <end position="28"/>
    </location>
</feature>
<comment type="caution">
    <text evidence="2">The sequence shown here is derived from an EMBL/GenBank/DDBJ whole genome shotgun (WGS) entry which is preliminary data.</text>
</comment>
<evidence type="ECO:0000313" key="3">
    <source>
        <dbReference type="Proteomes" id="UP000094580"/>
    </source>
</evidence>
<evidence type="ECO:0000256" key="1">
    <source>
        <dbReference type="SAM" id="Phobius"/>
    </source>
</evidence>
<dbReference type="RefSeq" id="WP_069032617.1">
    <property type="nucleotide sequence ID" value="NZ_MDKC01000002.1"/>
</dbReference>
<keyword evidence="1" id="KW-1133">Transmembrane helix</keyword>
<feature type="transmembrane region" description="Helical" evidence="1">
    <location>
        <begin position="72"/>
        <end position="92"/>
    </location>
</feature>